<dbReference type="EMBL" id="JBDFQZ010000007">
    <property type="protein sequence ID" value="KAK9705545.1"/>
    <property type="molecule type" value="Genomic_DNA"/>
</dbReference>
<dbReference type="InterPro" id="IPR036691">
    <property type="entry name" value="Endo/exonu/phosph_ase_sf"/>
</dbReference>
<organism evidence="3 4">
    <name type="scientific">Saponaria officinalis</name>
    <name type="common">Common soapwort</name>
    <name type="synonym">Lychnis saponaria</name>
    <dbReference type="NCBI Taxonomy" id="3572"/>
    <lineage>
        <taxon>Eukaryota</taxon>
        <taxon>Viridiplantae</taxon>
        <taxon>Streptophyta</taxon>
        <taxon>Embryophyta</taxon>
        <taxon>Tracheophyta</taxon>
        <taxon>Spermatophyta</taxon>
        <taxon>Magnoliopsida</taxon>
        <taxon>eudicotyledons</taxon>
        <taxon>Gunneridae</taxon>
        <taxon>Pentapetalae</taxon>
        <taxon>Caryophyllales</taxon>
        <taxon>Caryophyllaceae</taxon>
        <taxon>Caryophylleae</taxon>
        <taxon>Saponaria</taxon>
    </lineage>
</organism>
<name>A0AAW1JPL5_SAPOF</name>
<gene>
    <name evidence="3" type="ORF">RND81_07G065200</name>
</gene>
<dbReference type="SUPFAM" id="SSF56672">
    <property type="entry name" value="DNA/RNA polymerases"/>
    <property type="match status" value="1"/>
</dbReference>
<sequence length="1017" mass="111443">MTRPRGRPPKTRPPGASSSLSGSIDTTLDTITTDSSKTHESEPRSPIVLGDFLGNLTGNLINSGERGSEQLVHVNSGDTNLHPISSGEKGISGAGVVSSPVTTQTAVGAQPILHNGGGRRSEQMVPSNLGDATMVIASSGEMGDSDAGVITSTAPTLSATGAQPILNAPKWSEVAKSNEKAGMTLFFHEESCKSEEIDIELADVEDEIKLWQFTLMGNIIGAKSSLKQVSDFVSKYWGHIASPIVQYYRMNSVLKEGPWRIGSNTLVLKKWSPTFSVEMEKVTTVPVWVLFPGLDPYLCKVGKPLFADLTTTLKHRLSFARVMVEVDVSKPLVEHVFVNSPFVGFFSQPVEYEWWNKKKAVVQQADVPVPGPVSSEGPPLIGAPDSGCQLLGGTSDPTKATTPLSKGKDLECDKLGLESLSQVEGVPVLESVKHSECAELGPPSLQMKEPFTLIQASSRKISSAPVLAANPLVASNSFDVLSLMCANFEGGLGLVEVCDFLRTNMLDVFSVLETRVKERKALRLAETKLKSYGFIHNYNFHKNGRIWVLWDPRTVSVVPLDVQAQHIHCVVTHHGSDVSERISDAPTNLTDILDFNSCILGCSLDDLHSSGCAFTWTNNQDGNARVWSKLDRALVNSAWLCSYPSSSGHFLPSDVSDHSPCMVTVLASIPHRRRFSFLNCWVSSPGYLVCIRSAWDGFMEVQADPLNATLLQQVHYQLALYNKLRKVELSILRQKAKVDNTLYSDYSTKFFYARIKERQQSQIIGSITNQAGHIRQGVDDVACGFIDYYKSLLGSATIVSALDISVIRAGTCLSSEDWPSLVGPILDSEISAALSSIKPDKSPGPDGFSSAFFSSAWDIVGADFRDCVRSFFRTGHMAKQANSTLLTLIPKKKVSLSVTDFRPISCCTVLYKVISKIIVNRLQRFMPCLVGKEHTAFIMGRSIFDNIMLSQSLIKSYDQKFLTPRCLIKVDIRKAFDSLQWEFIRNMLIALNFPPPPPPPPFSFNGFWVVSRALGFL</sequence>
<evidence type="ECO:0000313" key="3">
    <source>
        <dbReference type="EMBL" id="KAK9705545.1"/>
    </source>
</evidence>
<dbReference type="CDD" id="cd01650">
    <property type="entry name" value="RT_nLTR_like"/>
    <property type="match status" value="1"/>
</dbReference>
<dbReference type="SUPFAM" id="SSF56219">
    <property type="entry name" value="DNase I-like"/>
    <property type="match status" value="1"/>
</dbReference>
<dbReference type="InterPro" id="IPR043502">
    <property type="entry name" value="DNA/RNA_pol_sf"/>
</dbReference>
<keyword evidence="4" id="KW-1185">Reference proteome</keyword>
<evidence type="ECO:0000256" key="1">
    <source>
        <dbReference type="SAM" id="MobiDB-lite"/>
    </source>
</evidence>
<feature type="region of interest" description="Disordered" evidence="1">
    <location>
        <begin position="1"/>
        <end position="49"/>
    </location>
</feature>
<accession>A0AAW1JPL5</accession>
<feature type="compositionally biased region" description="Low complexity" evidence="1">
    <location>
        <begin position="23"/>
        <end position="35"/>
    </location>
</feature>
<evidence type="ECO:0000259" key="2">
    <source>
        <dbReference type="Pfam" id="PF00078"/>
    </source>
</evidence>
<dbReference type="InterPro" id="IPR000477">
    <property type="entry name" value="RT_dom"/>
</dbReference>
<dbReference type="Pfam" id="PF00078">
    <property type="entry name" value="RVT_1"/>
    <property type="match status" value="1"/>
</dbReference>
<feature type="compositionally biased region" description="Basic residues" evidence="1">
    <location>
        <begin position="1"/>
        <end position="10"/>
    </location>
</feature>
<evidence type="ECO:0000313" key="4">
    <source>
        <dbReference type="Proteomes" id="UP001443914"/>
    </source>
</evidence>
<proteinExistence type="predicted"/>
<dbReference type="PANTHER" id="PTHR33710:SF13">
    <property type="entry name" value="ENDONUCLEASE_EXONUCLEASE_PHOSPHATASE FAMILY PROTEIN"/>
    <property type="match status" value="1"/>
</dbReference>
<dbReference type="PANTHER" id="PTHR33710">
    <property type="entry name" value="BNAC02G09200D PROTEIN"/>
    <property type="match status" value="1"/>
</dbReference>
<dbReference type="AlphaFoldDB" id="A0AAW1JPL5"/>
<reference evidence="3" key="1">
    <citation type="submission" date="2024-03" db="EMBL/GenBank/DDBJ databases">
        <title>WGS assembly of Saponaria officinalis var. Norfolk2.</title>
        <authorList>
            <person name="Jenkins J."/>
            <person name="Shu S."/>
            <person name="Grimwood J."/>
            <person name="Barry K."/>
            <person name="Goodstein D."/>
            <person name="Schmutz J."/>
            <person name="Leebens-Mack J."/>
            <person name="Osbourn A."/>
        </authorList>
    </citation>
    <scope>NUCLEOTIDE SEQUENCE [LARGE SCALE GENOMIC DNA]</scope>
    <source>
        <strain evidence="3">JIC</strain>
    </source>
</reference>
<comment type="caution">
    <text evidence="3">The sequence shown here is derived from an EMBL/GenBank/DDBJ whole genome shotgun (WGS) entry which is preliminary data.</text>
</comment>
<dbReference type="Gene3D" id="3.60.10.10">
    <property type="entry name" value="Endonuclease/exonuclease/phosphatase"/>
    <property type="match status" value="1"/>
</dbReference>
<feature type="domain" description="Reverse transcriptase" evidence="2">
    <location>
        <begin position="889"/>
        <end position="995"/>
    </location>
</feature>
<protein>
    <recommendedName>
        <fullName evidence="2">Reverse transcriptase domain-containing protein</fullName>
    </recommendedName>
</protein>
<dbReference type="Proteomes" id="UP001443914">
    <property type="component" value="Unassembled WGS sequence"/>
</dbReference>